<evidence type="ECO:0000313" key="2">
    <source>
        <dbReference type="Proteomes" id="UP000500938"/>
    </source>
</evidence>
<protein>
    <submittedName>
        <fullName evidence="1">Uncharacterized protein</fullName>
    </submittedName>
</protein>
<dbReference type="PANTHER" id="PTHR47197">
    <property type="entry name" value="PROTEIN NIRF"/>
    <property type="match status" value="1"/>
</dbReference>
<dbReference type="PANTHER" id="PTHR47197:SF3">
    <property type="entry name" value="DIHYDRO-HEME D1 DEHYDROGENASE"/>
    <property type="match status" value="1"/>
</dbReference>
<name>A0A6M4IWX4_9BACT</name>
<evidence type="ECO:0000313" key="1">
    <source>
        <dbReference type="EMBL" id="QJR38057.1"/>
    </source>
</evidence>
<reference evidence="1 2" key="1">
    <citation type="submission" date="2020-05" db="EMBL/GenBank/DDBJ databases">
        <title>Complete genome sequence of Gemmatimonas greenlandica TET16.</title>
        <authorList>
            <person name="Zeng Y."/>
        </authorList>
    </citation>
    <scope>NUCLEOTIDE SEQUENCE [LARGE SCALE GENOMIC DNA]</scope>
    <source>
        <strain evidence="1 2">TET16</strain>
    </source>
</reference>
<dbReference type="Gene3D" id="2.130.10.10">
    <property type="entry name" value="YVTN repeat-like/Quinoprotein amine dehydrogenase"/>
    <property type="match status" value="2"/>
</dbReference>
<accession>A0A6M4IWX4</accession>
<gene>
    <name evidence="1" type="ORF">HKW67_00370</name>
</gene>
<dbReference type="InterPro" id="IPR011045">
    <property type="entry name" value="N2O_reductase_N"/>
</dbReference>
<dbReference type="InterPro" id="IPR051200">
    <property type="entry name" value="Host-pathogen_enzymatic-act"/>
</dbReference>
<organism evidence="1 2">
    <name type="scientific">Gemmatimonas groenlandica</name>
    <dbReference type="NCBI Taxonomy" id="2732249"/>
    <lineage>
        <taxon>Bacteria</taxon>
        <taxon>Pseudomonadati</taxon>
        <taxon>Gemmatimonadota</taxon>
        <taxon>Gemmatimonadia</taxon>
        <taxon>Gemmatimonadales</taxon>
        <taxon>Gemmatimonadaceae</taxon>
        <taxon>Gemmatimonas</taxon>
    </lineage>
</organism>
<dbReference type="InterPro" id="IPR015943">
    <property type="entry name" value="WD40/YVTN_repeat-like_dom_sf"/>
</dbReference>
<proteinExistence type="predicted"/>
<keyword evidence="2" id="KW-1185">Reference proteome</keyword>
<dbReference type="NCBIfam" id="TIGR02276">
    <property type="entry name" value="beta_rpt_yvtn"/>
    <property type="match status" value="1"/>
</dbReference>
<dbReference type="KEGG" id="ggr:HKW67_00370"/>
<dbReference type="SUPFAM" id="SSF50974">
    <property type="entry name" value="Nitrous oxide reductase, N-terminal domain"/>
    <property type="match status" value="1"/>
</dbReference>
<dbReference type="EMBL" id="CP053085">
    <property type="protein sequence ID" value="QJR38057.1"/>
    <property type="molecule type" value="Genomic_DNA"/>
</dbReference>
<dbReference type="AlphaFoldDB" id="A0A6M4IWX4"/>
<dbReference type="InterPro" id="IPR011964">
    <property type="entry name" value="YVTN_b-propeller_repeat"/>
</dbReference>
<dbReference type="Proteomes" id="UP000500938">
    <property type="component" value="Chromosome"/>
</dbReference>
<sequence>MARQLLVYSRDSALRVFALGIVAEQQVEVTQLEHWSAAGARAARSSAALDRRVTTELPIRASSSAAHRADYQRDRVYTADQVSNTVSVIDPSTNRLLGQLRLGSERLSPLPAAGFMLSALYGGEINVHGLGFSPDHRWLSVVSTATNAVTIVETTTNRVKGTVYVGRNPHEGFFSPDGRELWVSVRGANYVSVIDPVRMREVRRVVTAKGPSMIVFRPDGRVAFVNHSFTPELDVIDVPSGRVLARVPVVSPFSPDLVITQDGAQVWMTHKDVGKVTVVNARTYVVEGVIETGPITNHVTMAGPGGGTRVGGASAGDYAYVTVCTENVVKVYRRDRTLVTSIPVGACPHGIWASGDGSRVYVGLQQGDGVVVIDTRTNSVVAQIPMGQSPQALVYVPDAVPTGDGTQNLTQPAVARRPVEISLSAPDGRASSWGRVYMRSLGPIDGIDVSVRGLSPATTYTLYLMDEDSAYVSSSLPLATVVTDANGGAALVEAVTAAPLPEISETSGRRLVLVEGVAPNGPTALTSRVPRGR</sequence>